<dbReference type="EC" id="2.4.99.12" evidence="2 8"/>
<comment type="caution">
    <text evidence="10">The sequence shown here is derived from an EMBL/GenBank/DDBJ whole genome shotgun (WGS) entry which is preliminary data.</text>
</comment>
<evidence type="ECO:0000313" key="11">
    <source>
        <dbReference type="Proteomes" id="UP000808337"/>
    </source>
</evidence>
<dbReference type="InterPro" id="IPR007507">
    <property type="entry name" value="Glycos_transf_N"/>
</dbReference>
<comment type="function">
    <text evidence="8">Involved in lipopolysaccharide (LPS) biosynthesis. Catalyzes the transfer of 3-deoxy-D-manno-octulosonate (Kdo) residue(s) from CMP-Kdo to lipid IV(A), the tetraacyldisaccharide-1,4'-bisphosphate precursor of lipid A.</text>
</comment>
<dbReference type="Gene3D" id="3.40.50.11720">
    <property type="entry name" value="3-Deoxy-D-manno-octulosonic-acid transferase, N-terminal domain"/>
    <property type="match status" value="1"/>
</dbReference>
<feature type="domain" description="3-deoxy-D-manno-octulosonic-acid transferase N-terminal" evidence="9">
    <location>
        <begin position="43"/>
        <end position="208"/>
    </location>
</feature>
<gene>
    <name evidence="10" type="ORF">IPP15_03595</name>
</gene>
<keyword evidence="8" id="KW-1003">Cell membrane</keyword>
<evidence type="ECO:0000259" key="9">
    <source>
        <dbReference type="Pfam" id="PF04413"/>
    </source>
</evidence>
<keyword evidence="4 8" id="KW-0808">Transferase</keyword>
<organism evidence="10 11">
    <name type="scientific">Candidatus Opimibacter skivensis</name>
    <dbReference type="NCBI Taxonomy" id="2982028"/>
    <lineage>
        <taxon>Bacteria</taxon>
        <taxon>Pseudomonadati</taxon>
        <taxon>Bacteroidota</taxon>
        <taxon>Saprospiria</taxon>
        <taxon>Saprospirales</taxon>
        <taxon>Saprospiraceae</taxon>
        <taxon>Candidatus Opimibacter</taxon>
    </lineage>
</organism>
<evidence type="ECO:0000256" key="2">
    <source>
        <dbReference type="ARBA" id="ARBA00012621"/>
    </source>
</evidence>
<evidence type="ECO:0000256" key="5">
    <source>
        <dbReference type="ARBA" id="ARBA00031445"/>
    </source>
</evidence>
<comment type="pathway">
    <text evidence="1 8">Bacterial outer membrane biogenesis; LPS core biosynthesis.</text>
</comment>
<evidence type="ECO:0000313" key="10">
    <source>
        <dbReference type="EMBL" id="MBK9981502.1"/>
    </source>
</evidence>
<dbReference type="InterPro" id="IPR038107">
    <property type="entry name" value="Glycos_transf_N_sf"/>
</dbReference>
<comment type="catalytic activity">
    <reaction evidence="6 8">
        <text>lipid IVA (E. coli) + CMP-3-deoxy-beta-D-manno-octulosonate = alpha-Kdo-(2-&gt;6)-lipid IVA (E. coli) + CMP + H(+)</text>
        <dbReference type="Rhea" id="RHEA:28066"/>
        <dbReference type="ChEBI" id="CHEBI:15378"/>
        <dbReference type="ChEBI" id="CHEBI:58603"/>
        <dbReference type="ChEBI" id="CHEBI:60364"/>
        <dbReference type="ChEBI" id="CHEBI:60377"/>
        <dbReference type="ChEBI" id="CHEBI:85987"/>
        <dbReference type="EC" id="2.4.99.12"/>
    </reaction>
</comment>
<dbReference type="PANTHER" id="PTHR42755">
    <property type="entry name" value="3-DEOXY-MANNO-OCTULOSONATE CYTIDYLYLTRANSFERASE"/>
    <property type="match status" value="1"/>
</dbReference>
<proteinExistence type="inferred from homology"/>
<accession>A0A9D7STF4</accession>
<protein>
    <recommendedName>
        <fullName evidence="3 8">3-deoxy-D-manno-octulosonic acid transferase</fullName>
        <shortName evidence="8">Kdo transferase</shortName>
        <ecNumber evidence="2 8">2.4.99.12</ecNumber>
    </recommendedName>
    <alternativeName>
        <fullName evidence="5 8">Lipid IV(A) 3-deoxy-D-manno-octulosonic acid transferase</fullName>
    </alternativeName>
</protein>
<comment type="similarity">
    <text evidence="8">Belongs to the glycosyltransferase group 1 family.</text>
</comment>
<dbReference type="GO" id="GO:0043842">
    <property type="term" value="F:Kdo transferase activity"/>
    <property type="evidence" value="ECO:0007669"/>
    <property type="project" value="UniProtKB-EC"/>
</dbReference>
<reference evidence="10 11" key="1">
    <citation type="submission" date="2020-10" db="EMBL/GenBank/DDBJ databases">
        <title>Connecting structure to function with the recovery of over 1000 high-quality activated sludge metagenome-assembled genomes encoding full-length rRNA genes using long-read sequencing.</title>
        <authorList>
            <person name="Singleton C.M."/>
            <person name="Petriglieri F."/>
            <person name="Kristensen J.M."/>
            <person name="Kirkegaard R.H."/>
            <person name="Michaelsen T.Y."/>
            <person name="Andersen M.H."/>
            <person name="Karst S.M."/>
            <person name="Dueholm M.S."/>
            <person name="Nielsen P.H."/>
            <person name="Albertsen M."/>
        </authorList>
    </citation>
    <scope>NUCLEOTIDE SEQUENCE [LARGE SCALE GENOMIC DNA]</scope>
    <source>
        <strain evidence="10">Ribe_18-Q3-R11-54_MAXAC.273</strain>
    </source>
</reference>
<dbReference type="Proteomes" id="UP000808337">
    <property type="component" value="Unassembled WGS sequence"/>
</dbReference>
<feature type="active site" description="Proton acceptor" evidence="7">
    <location>
        <position position="63"/>
    </location>
</feature>
<dbReference type="AlphaFoldDB" id="A0A9D7STF4"/>
<evidence type="ECO:0000256" key="6">
    <source>
        <dbReference type="ARBA" id="ARBA00049183"/>
    </source>
</evidence>
<dbReference type="Pfam" id="PF04413">
    <property type="entry name" value="Glycos_transf_N"/>
    <property type="match status" value="1"/>
</dbReference>
<evidence type="ECO:0000256" key="4">
    <source>
        <dbReference type="ARBA" id="ARBA00022679"/>
    </source>
</evidence>
<evidence type="ECO:0000256" key="3">
    <source>
        <dbReference type="ARBA" id="ARBA00019077"/>
    </source>
</evidence>
<keyword evidence="8" id="KW-0448">Lipopolysaccharide biosynthesis</keyword>
<dbReference type="GO" id="GO:0005886">
    <property type="term" value="C:plasma membrane"/>
    <property type="evidence" value="ECO:0007669"/>
    <property type="project" value="UniProtKB-SubCell"/>
</dbReference>
<dbReference type="GO" id="GO:0009245">
    <property type="term" value="P:lipid A biosynthetic process"/>
    <property type="evidence" value="ECO:0007669"/>
    <property type="project" value="TreeGrafter"/>
</dbReference>
<dbReference type="InterPro" id="IPR039901">
    <property type="entry name" value="Kdotransferase"/>
</dbReference>
<dbReference type="SUPFAM" id="SSF53756">
    <property type="entry name" value="UDP-Glycosyltransferase/glycogen phosphorylase"/>
    <property type="match status" value="1"/>
</dbReference>
<sequence length="413" mass="46670">MISMWPLYYSIMYLFVLGIRISSIWNQKSKQWIEGRKNWLSKINQLPQKSEYRIWFHVASLGEFEQARPVIEKIKDVRPGTEIILSFFSPSGYELKKDYSFASVLYLPADLPGNAKKWLNIVQPDFAVFVKYDLWPGYLRALSTSGIPAILFSANWIPSKRFDSWSNPLTKNLLKKFKFIFLQRSTHLNLFRSMGFNNIGVAGDTRIDRSLKLPLEIAQRMPAVFTSLGKFDLVAGSTWPEDEDILIEVIKTLDLKVMIAPHDVSESNINRLLKKVEGSSIRLSELSANHHDPKIVIIDSIGLLSVLYSLGQIAYIGGGFGKGIHNTLEPMAHAKPVIFGPHYHKFPEAVDMLLLKGAWSVRSAHDLLIVVNELRKPGVSELAGSVCSHYMEENAGATSIVTDYILKSIPYIT</sequence>
<evidence type="ECO:0000256" key="7">
    <source>
        <dbReference type="PIRSR" id="PIRSR639901-1"/>
    </source>
</evidence>
<dbReference type="EMBL" id="JADKGY010000001">
    <property type="protein sequence ID" value="MBK9981502.1"/>
    <property type="molecule type" value="Genomic_DNA"/>
</dbReference>
<comment type="subcellular location">
    <subcellularLocation>
        <location evidence="8">Cell membrane</location>
    </subcellularLocation>
</comment>
<evidence type="ECO:0000256" key="8">
    <source>
        <dbReference type="RuleBase" id="RU365103"/>
    </source>
</evidence>
<evidence type="ECO:0000256" key="1">
    <source>
        <dbReference type="ARBA" id="ARBA00004713"/>
    </source>
</evidence>
<name>A0A9D7STF4_9BACT</name>
<dbReference type="GO" id="GO:0009244">
    <property type="term" value="P:lipopolysaccharide core region biosynthetic process"/>
    <property type="evidence" value="ECO:0007669"/>
    <property type="project" value="UniProtKB-UniRule"/>
</dbReference>
<keyword evidence="8" id="KW-0472">Membrane</keyword>
<dbReference type="PANTHER" id="PTHR42755:SF1">
    <property type="entry name" value="3-DEOXY-D-MANNO-OCTULOSONIC ACID TRANSFERASE, MITOCHONDRIAL-RELATED"/>
    <property type="match status" value="1"/>
</dbReference>
<dbReference type="Gene3D" id="3.40.50.2000">
    <property type="entry name" value="Glycogen Phosphorylase B"/>
    <property type="match status" value="1"/>
</dbReference>